<dbReference type="RefSeq" id="WP_344617439.1">
    <property type="nucleotide sequence ID" value="NZ_BAAARV010000074.1"/>
</dbReference>
<evidence type="ECO:0000259" key="5">
    <source>
        <dbReference type="Pfam" id="PF00890"/>
    </source>
</evidence>
<dbReference type="PANTHER" id="PTHR43400">
    <property type="entry name" value="FUMARATE REDUCTASE"/>
    <property type="match status" value="1"/>
</dbReference>
<evidence type="ECO:0000313" key="6">
    <source>
        <dbReference type="EMBL" id="GAA2373138.1"/>
    </source>
</evidence>
<dbReference type="SUPFAM" id="SSF51905">
    <property type="entry name" value="FAD/NAD(P)-binding domain"/>
    <property type="match status" value="1"/>
</dbReference>
<evidence type="ECO:0000256" key="4">
    <source>
        <dbReference type="ARBA" id="ARBA00023002"/>
    </source>
</evidence>
<protein>
    <submittedName>
        <fullName evidence="6">FAD-binding protein</fullName>
    </submittedName>
</protein>
<dbReference type="EMBL" id="BAAARV010000074">
    <property type="protein sequence ID" value="GAA2373138.1"/>
    <property type="molecule type" value="Genomic_DNA"/>
</dbReference>
<dbReference type="PANTHER" id="PTHR43400:SF10">
    <property type="entry name" value="3-OXOSTEROID 1-DEHYDROGENASE"/>
    <property type="match status" value="1"/>
</dbReference>
<accession>A0ABP5UB25</accession>
<keyword evidence="2" id="KW-0285">Flavoprotein</keyword>
<evidence type="ECO:0000313" key="7">
    <source>
        <dbReference type="Proteomes" id="UP001501444"/>
    </source>
</evidence>
<dbReference type="Gene3D" id="3.90.700.10">
    <property type="entry name" value="Succinate dehydrogenase/fumarate reductase flavoprotein, catalytic domain"/>
    <property type="match status" value="1"/>
</dbReference>
<keyword evidence="7" id="KW-1185">Reference proteome</keyword>
<organism evidence="6 7">
    <name type="scientific">Dactylosporangium salmoneum</name>
    <dbReference type="NCBI Taxonomy" id="53361"/>
    <lineage>
        <taxon>Bacteria</taxon>
        <taxon>Bacillati</taxon>
        <taxon>Actinomycetota</taxon>
        <taxon>Actinomycetes</taxon>
        <taxon>Micromonosporales</taxon>
        <taxon>Micromonosporaceae</taxon>
        <taxon>Dactylosporangium</taxon>
    </lineage>
</organism>
<dbReference type="NCBIfam" id="NF009473">
    <property type="entry name" value="PRK12835.1"/>
    <property type="match status" value="1"/>
</dbReference>
<sequence>MPDDRFDHTVDVLVVGSGAGGLTAALTAAARGLSTLVVEKAAHFGGSSALSGGGLWVPGAPAQTRAGIRLDPEAVLTYLQKITKGEVSEARLRAYLDHAAAMLTFLEGASEHLRFVWKPGYPDYYPETPGGSAEGSVINIPPIDLRTLGADAARLLPPHAVGPKGFWIGPNELVDFYRLRQSWKGKQVFVRLLWRMVRARLLGERVVTMGQALMARLMLAFRERELQLWLESPMTSLITDDTGRVIGAEVARQGTVTRVRARGGVILASGGFDHDPQLRRTHQPFADHRLSLGATSNTGDGIVAAQAAGAGTALMDNAWWYPAVAWAPGRVQFSLNERMMPAQFIVNGHGERYINEAAPYEDFGHAMIAGDRHIPSWLVTDDWCWRRYVVFGHLPLPRIPFAPVPTGRKLPSSWLASGSVVTGRTVDELATAMGVPADRMRHTTERYNTLAAAGRDDDFHRGESVYDRYYSDVTLPVPNLRPLGPGPYYAFKLILSDLGTNGGVVTDEHARALRADGAVIPGLYATGNASATIMGRSYAGAGATLGPAMTFAYIAANDIAGAMS</sequence>
<keyword evidence="4" id="KW-0560">Oxidoreductase</keyword>
<comment type="caution">
    <text evidence="6">The sequence shown here is derived from an EMBL/GenBank/DDBJ whole genome shotgun (WGS) entry which is preliminary data.</text>
</comment>
<gene>
    <name evidence="6" type="ORF">GCM10010170_075740</name>
</gene>
<evidence type="ECO:0000256" key="1">
    <source>
        <dbReference type="ARBA" id="ARBA00001974"/>
    </source>
</evidence>
<name>A0ABP5UB25_9ACTN</name>
<dbReference type="InterPro" id="IPR027477">
    <property type="entry name" value="Succ_DH/fumarate_Rdtase_cat_sf"/>
</dbReference>
<comment type="cofactor">
    <cofactor evidence="1">
        <name>FAD</name>
        <dbReference type="ChEBI" id="CHEBI:57692"/>
    </cofactor>
</comment>
<dbReference type="Pfam" id="PF00890">
    <property type="entry name" value="FAD_binding_2"/>
    <property type="match status" value="1"/>
</dbReference>
<dbReference type="Gene3D" id="3.50.50.60">
    <property type="entry name" value="FAD/NAD(P)-binding domain"/>
    <property type="match status" value="2"/>
</dbReference>
<keyword evidence="3" id="KW-0274">FAD</keyword>
<evidence type="ECO:0000256" key="3">
    <source>
        <dbReference type="ARBA" id="ARBA00022827"/>
    </source>
</evidence>
<dbReference type="InterPro" id="IPR036188">
    <property type="entry name" value="FAD/NAD-bd_sf"/>
</dbReference>
<dbReference type="Proteomes" id="UP001501444">
    <property type="component" value="Unassembled WGS sequence"/>
</dbReference>
<feature type="domain" description="FAD-dependent oxidoreductase 2 FAD-binding" evidence="5">
    <location>
        <begin position="11"/>
        <end position="545"/>
    </location>
</feature>
<dbReference type="InterPro" id="IPR003953">
    <property type="entry name" value="FAD-dep_OxRdtase_2_FAD-bd"/>
</dbReference>
<evidence type="ECO:0000256" key="2">
    <source>
        <dbReference type="ARBA" id="ARBA00022630"/>
    </source>
</evidence>
<proteinExistence type="predicted"/>
<dbReference type="SUPFAM" id="SSF56425">
    <property type="entry name" value="Succinate dehydrogenase/fumarate reductase flavoprotein, catalytic domain"/>
    <property type="match status" value="1"/>
</dbReference>
<reference evidence="7" key="1">
    <citation type="journal article" date="2019" name="Int. J. Syst. Evol. Microbiol.">
        <title>The Global Catalogue of Microorganisms (GCM) 10K type strain sequencing project: providing services to taxonomists for standard genome sequencing and annotation.</title>
        <authorList>
            <consortium name="The Broad Institute Genomics Platform"/>
            <consortium name="The Broad Institute Genome Sequencing Center for Infectious Disease"/>
            <person name="Wu L."/>
            <person name="Ma J."/>
        </authorList>
    </citation>
    <scope>NUCLEOTIDE SEQUENCE [LARGE SCALE GENOMIC DNA]</scope>
    <source>
        <strain evidence="7">JCM 3272</strain>
    </source>
</reference>
<dbReference type="InterPro" id="IPR050315">
    <property type="entry name" value="FAD-oxidoreductase_2"/>
</dbReference>